<evidence type="ECO:0000313" key="9">
    <source>
        <dbReference type="EMBL" id="KMO31669.1"/>
    </source>
</evidence>
<keyword evidence="6" id="KW-0119">Carbohydrate metabolism</keyword>
<comment type="similarity">
    <text evidence="1">Belongs to the four-carbon acid sugar kinase family.</text>
</comment>
<sequence>MARRWLVLADDLTGAADCAIAFARRGLSASVQWGAARGGAEDDVLSHDADSRQLGPEAAAARHAALIDGLHDPDRSVFKKIDSTLRGQPAAELAATLAALRRRSGAAFGILAPAFPATGRTTRAGRVEVEGRPLEETELWRRDHTYPTGSLPAMLDAAGIPGAMIDLATVRAGADALRDALAGAAARGNAVAILDAEHDDDLGRIADAGLAAAGRAPGGPEGLLWIGSAGLAHALAAAGAAPARAGPAPSLAGEGGTLVVVGSLAATSRAAARRLADEPGLRHVPVAPGLLLDADRQAERARCRDAVAAALRAGDDVLVEVAVGASPDLVLGPRLAAALGALLAPAAPHLGGLVATGGETAAALLGHFRVDGIRLVDEIEPGVSLGLTRGGLAVPIVTKAGAFGNEGTLVRAVHHLRAARTGGTAGGGSA</sequence>
<dbReference type="AlphaFoldDB" id="A0A0J6SDE5"/>
<proteinExistence type="inferred from homology"/>
<dbReference type="Proteomes" id="UP000035955">
    <property type="component" value="Unassembled WGS sequence"/>
</dbReference>
<keyword evidence="10" id="KW-1185">Reference proteome</keyword>
<dbReference type="RefSeq" id="WP_048447074.1">
    <property type="nucleotide sequence ID" value="NZ_LABY01000191.1"/>
</dbReference>
<dbReference type="GO" id="GO:0005524">
    <property type="term" value="F:ATP binding"/>
    <property type="evidence" value="ECO:0007669"/>
    <property type="project" value="UniProtKB-KW"/>
</dbReference>
<dbReference type="InterPro" id="IPR037051">
    <property type="entry name" value="4-carb_acid_sugar_kinase_N_sf"/>
</dbReference>
<dbReference type="GO" id="GO:0016301">
    <property type="term" value="F:kinase activity"/>
    <property type="evidence" value="ECO:0007669"/>
    <property type="project" value="UniProtKB-KW"/>
</dbReference>
<dbReference type="SUPFAM" id="SSF142764">
    <property type="entry name" value="YgbK-like"/>
    <property type="match status" value="1"/>
</dbReference>
<dbReference type="OrthoDB" id="9778478at2"/>
<gene>
    <name evidence="9" type="ORF">VQ02_25680</name>
</gene>
<comment type="caution">
    <text evidence="9">The sequence shown here is derived from an EMBL/GenBank/DDBJ whole genome shotgun (WGS) entry which is preliminary data.</text>
</comment>
<name>A0A0J6SDE5_9HYPH</name>
<evidence type="ECO:0008006" key="11">
    <source>
        <dbReference type="Google" id="ProtNLM"/>
    </source>
</evidence>
<keyword evidence="2" id="KW-0808">Transferase</keyword>
<dbReference type="EMBL" id="LABY01000191">
    <property type="protein sequence ID" value="KMO31669.1"/>
    <property type="molecule type" value="Genomic_DNA"/>
</dbReference>
<dbReference type="InterPro" id="IPR031475">
    <property type="entry name" value="NBD_C"/>
</dbReference>
<dbReference type="PATRIC" id="fig|298794.3.peg.2774"/>
<dbReference type="InterPro" id="IPR010737">
    <property type="entry name" value="4-carb_acid_sugar_kinase_N"/>
</dbReference>
<evidence type="ECO:0000256" key="3">
    <source>
        <dbReference type="ARBA" id="ARBA00022741"/>
    </source>
</evidence>
<evidence type="ECO:0000256" key="5">
    <source>
        <dbReference type="ARBA" id="ARBA00022840"/>
    </source>
</evidence>
<dbReference type="InterPro" id="IPR042213">
    <property type="entry name" value="NBD_C_sf"/>
</dbReference>
<evidence type="ECO:0000256" key="4">
    <source>
        <dbReference type="ARBA" id="ARBA00022777"/>
    </source>
</evidence>
<keyword evidence="5" id="KW-0067">ATP-binding</keyword>
<reference evidence="9 10" key="1">
    <citation type="submission" date="2015-03" db="EMBL/GenBank/DDBJ databases">
        <title>Genome sequencing of Methylobacterium variabile DSM 16961.</title>
        <authorList>
            <person name="Chaudhry V."/>
            <person name="Patil P.B."/>
        </authorList>
    </citation>
    <scope>NUCLEOTIDE SEQUENCE [LARGE SCALE GENOMIC DNA]</scope>
    <source>
        <strain evidence="9 10">DSM 16961</strain>
    </source>
</reference>
<evidence type="ECO:0000259" key="8">
    <source>
        <dbReference type="Pfam" id="PF17042"/>
    </source>
</evidence>
<dbReference type="Pfam" id="PF17042">
    <property type="entry name" value="NBD_C"/>
    <property type="match status" value="1"/>
</dbReference>
<evidence type="ECO:0000313" key="10">
    <source>
        <dbReference type="Proteomes" id="UP000035955"/>
    </source>
</evidence>
<dbReference type="Gene3D" id="3.40.980.20">
    <property type="entry name" value="Four-carbon acid sugar kinase, nucleotide binding domain"/>
    <property type="match status" value="1"/>
</dbReference>
<dbReference type="Pfam" id="PF07005">
    <property type="entry name" value="SBD_N"/>
    <property type="match status" value="1"/>
</dbReference>
<feature type="domain" description="Four-carbon acid sugar kinase N-terminal" evidence="7">
    <location>
        <begin position="6"/>
        <end position="235"/>
    </location>
</feature>
<evidence type="ECO:0000256" key="2">
    <source>
        <dbReference type="ARBA" id="ARBA00022679"/>
    </source>
</evidence>
<evidence type="ECO:0000259" key="7">
    <source>
        <dbReference type="Pfam" id="PF07005"/>
    </source>
</evidence>
<feature type="domain" description="Four-carbon acid sugar kinase nucleotide binding" evidence="8">
    <location>
        <begin position="258"/>
        <end position="409"/>
    </location>
</feature>
<accession>A0A0J6SDE5</accession>
<organism evidence="9 10">
    <name type="scientific">Methylobacterium variabile</name>
    <dbReference type="NCBI Taxonomy" id="298794"/>
    <lineage>
        <taxon>Bacteria</taxon>
        <taxon>Pseudomonadati</taxon>
        <taxon>Pseudomonadota</taxon>
        <taxon>Alphaproteobacteria</taxon>
        <taxon>Hyphomicrobiales</taxon>
        <taxon>Methylobacteriaceae</taxon>
        <taxon>Methylobacterium</taxon>
    </lineage>
</organism>
<evidence type="ECO:0000256" key="1">
    <source>
        <dbReference type="ARBA" id="ARBA00005715"/>
    </source>
</evidence>
<evidence type="ECO:0000256" key="6">
    <source>
        <dbReference type="ARBA" id="ARBA00023277"/>
    </source>
</evidence>
<keyword evidence="4" id="KW-0418">Kinase</keyword>
<protein>
    <recommendedName>
        <fullName evidence="11">Four-carbon acid sugar kinase family protein</fullName>
    </recommendedName>
</protein>
<keyword evidence="3" id="KW-0547">Nucleotide-binding</keyword>
<dbReference type="Gene3D" id="3.40.50.10840">
    <property type="entry name" value="Putative sugar-binding, N-terminal domain"/>
    <property type="match status" value="1"/>
</dbReference>